<evidence type="ECO:0000313" key="15">
    <source>
        <dbReference type="EMBL" id="RGC27758.1"/>
    </source>
</evidence>
<evidence type="ECO:0000256" key="4">
    <source>
        <dbReference type="ARBA" id="ARBA00009503"/>
    </source>
</evidence>
<evidence type="ECO:0000256" key="2">
    <source>
        <dbReference type="ARBA" id="ARBA00001946"/>
    </source>
</evidence>
<dbReference type="GO" id="GO:0004156">
    <property type="term" value="F:dihydropteroate synthase activity"/>
    <property type="evidence" value="ECO:0007669"/>
    <property type="project" value="UniProtKB-EC"/>
</dbReference>
<evidence type="ECO:0000256" key="8">
    <source>
        <dbReference type="ARBA" id="ARBA00022723"/>
    </source>
</evidence>
<dbReference type="RefSeq" id="WP_025657148.1">
    <property type="nucleotide sequence ID" value="NZ_QVIA01000023.1"/>
</dbReference>
<dbReference type="PROSITE" id="PS00793">
    <property type="entry name" value="DHPS_2"/>
    <property type="match status" value="1"/>
</dbReference>
<accession>A0A3E2WKV9</accession>
<dbReference type="SUPFAM" id="SSF51717">
    <property type="entry name" value="Dihydropteroate synthetase-like"/>
    <property type="match status" value="1"/>
</dbReference>
<dbReference type="AlphaFoldDB" id="A0A3E2WKV9"/>
<dbReference type="EC" id="2.5.1.15" evidence="5 13"/>
<evidence type="ECO:0000256" key="5">
    <source>
        <dbReference type="ARBA" id="ARBA00012458"/>
    </source>
</evidence>
<dbReference type="GO" id="GO:0046654">
    <property type="term" value="P:tetrahydrofolate biosynthetic process"/>
    <property type="evidence" value="ECO:0007669"/>
    <property type="project" value="UniProtKB-UniPathway"/>
</dbReference>
<name>A0A3E2WKV9_9FIRM</name>
<dbReference type="PANTHER" id="PTHR20941">
    <property type="entry name" value="FOLATE SYNTHESIS PROTEINS"/>
    <property type="match status" value="1"/>
</dbReference>
<dbReference type="PANTHER" id="PTHR20941:SF1">
    <property type="entry name" value="FOLIC ACID SYNTHESIS PROTEIN FOL1"/>
    <property type="match status" value="1"/>
</dbReference>
<feature type="domain" description="Pterin-binding" evidence="14">
    <location>
        <begin position="14"/>
        <end position="260"/>
    </location>
</feature>
<evidence type="ECO:0000259" key="14">
    <source>
        <dbReference type="PROSITE" id="PS50972"/>
    </source>
</evidence>
<evidence type="ECO:0000256" key="10">
    <source>
        <dbReference type="ARBA" id="ARBA00022909"/>
    </source>
</evidence>
<comment type="cofactor">
    <cofactor evidence="2 13">
        <name>Mg(2+)</name>
        <dbReference type="ChEBI" id="CHEBI:18420"/>
    </cofactor>
</comment>
<keyword evidence="9 13" id="KW-0460">Magnesium</keyword>
<keyword evidence="10 13" id="KW-0289">Folate biosynthesis</keyword>
<reference evidence="15 16" key="1">
    <citation type="submission" date="2018-08" db="EMBL/GenBank/DDBJ databases">
        <title>A genome reference for cultivated species of the human gut microbiota.</title>
        <authorList>
            <person name="Zou Y."/>
            <person name="Xue W."/>
            <person name="Luo G."/>
        </authorList>
    </citation>
    <scope>NUCLEOTIDE SEQUENCE [LARGE SCALE GENOMIC DNA]</scope>
    <source>
        <strain evidence="15 16">AF19-21</strain>
    </source>
</reference>
<dbReference type="Gene3D" id="3.20.20.20">
    <property type="entry name" value="Dihydropteroate synthase-like"/>
    <property type="match status" value="1"/>
</dbReference>
<dbReference type="NCBIfam" id="TIGR01496">
    <property type="entry name" value="DHPS"/>
    <property type="match status" value="1"/>
</dbReference>
<dbReference type="GeneID" id="93334519"/>
<comment type="caution">
    <text evidence="15">The sequence shown here is derived from an EMBL/GenBank/DDBJ whole genome shotgun (WGS) entry which is preliminary data.</text>
</comment>
<evidence type="ECO:0000256" key="1">
    <source>
        <dbReference type="ARBA" id="ARBA00000012"/>
    </source>
</evidence>
<dbReference type="InterPro" id="IPR045031">
    <property type="entry name" value="DHP_synth-like"/>
</dbReference>
<dbReference type="UniPathway" id="UPA00077">
    <property type="reaction ID" value="UER00156"/>
</dbReference>
<evidence type="ECO:0000256" key="7">
    <source>
        <dbReference type="ARBA" id="ARBA00022679"/>
    </source>
</evidence>
<evidence type="ECO:0000256" key="13">
    <source>
        <dbReference type="RuleBase" id="RU361205"/>
    </source>
</evidence>
<comment type="function">
    <text evidence="12 13">Catalyzes the condensation of para-aminobenzoate (pABA) with 6-hydroxymethyl-7,8-dihydropterin diphosphate (DHPt-PP) to form 7,8-dihydropteroate (H2Pte), the immediate precursor of folate derivatives.</text>
</comment>
<evidence type="ECO:0000313" key="16">
    <source>
        <dbReference type="Proteomes" id="UP000261111"/>
    </source>
</evidence>
<keyword evidence="7 13" id="KW-0808">Transferase</keyword>
<evidence type="ECO:0000256" key="11">
    <source>
        <dbReference type="ARBA" id="ARBA00030193"/>
    </source>
</evidence>
<dbReference type="PROSITE" id="PS50972">
    <property type="entry name" value="PTERIN_BINDING"/>
    <property type="match status" value="1"/>
</dbReference>
<dbReference type="Pfam" id="PF00809">
    <property type="entry name" value="Pterin_bind"/>
    <property type="match status" value="1"/>
</dbReference>
<dbReference type="CDD" id="cd00739">
    <property type="entry name" value="DHPS"/>
    <property type="match status" value="1"/>
</dbReference>
<dbReference type="GO" id="GO:0046656">
    <property type="term" value="P:folic acid biosynthetic process"/>
    <property type="evidence" value="ECO:0007669"/>
    <property type="project" value="UniProtKB-KW"/>
</dbReference>
<evidence type="ECO:0000256" key="6">
    <source>
        <dbReference type="ARBA" id="ARBA00016919"/>
    </source>
</evidence>
<dbReference type="PROSITE" id="PS00792">
    <property type="entry name" value="DHPS_1"/>
    <property type="match status" value="1"/>
</dbReference>
<protein>
    <recommendedName>
        <fullName evidence="6 13">Dihydropteroate synthase</fullName>
        <shortName evidence="13">DHPS</shortName>
        <ecNumber evidence="5 13">2.5.1.15</ecNumber>
    </recommendedName>
    <alternativeName>
        <fullName evidence="11 13">Dihydropteroate pyrophosphorylase</fullName>
    </alternativeName>
</protein>
<comment type="catalytic activity">
    <reaction evidence="1">
        <text>(7,8-dihydropterin-6-yl)methyl diphosphate + 4-aminobenzoate = 7,8-dihydropteroate + diphosphate</text>
        <dbReference type="Rhea" id="RHEA:19949"/>
        <dbReference type="ChEBI" id="CHEBI:17836"/>
        <dbReference type="ChEBI" id="CHEBI:17839"/>
        <dbReference type="ChEBI" id="CHEBI:33019"/>
        <dbReference type="ChEBI" id="CHEBI:72950"/>
        <dbReference type="EC" id="2.5.1.15"/>
    </reaction>
</comment>
<dbReference type="GO" id="GO:0005829">
    <property type="term" value="C:cytosol"/>
    <property type="evidence" value="ECO:0007669"/>
    <property type="project" value="TreeGrafter"/>
</dbReference>
<dbReference type="FunFam" id="3.20.20.20:FF:000006">
    <property type="entry name" value="Dihydropteroate synthase"/>
    <property type="match status" value="1"/>
</dbReference>
<evidence type="ECO:0000256" key="9">
    <source>
        <dbReference type="ARBA" id="ARBA00022842"/>
    </source>
</evidence>
<proteinExistence type="inferred from homology"/>
<comment type="pathway">
    <text evidence="3 13">Cofactor biosynthesis; tetrahydrofolate biosynthesis; 7,8-dihydrofolate from 2-amino-4-hydroxy-6-hydroxymethyl-7,8-dihydropteridine diphosphate and 4-aminobenzoate: step 1/2.</text>
</comment>
<organism evidence="15 16">
    <name type="scientific">Hungatella hathewayi</name>
    <dbReference type="NCBI Taxonomy" id="154046"/>
    <lineage>
        <taxon>Bacteria</taxon>
        <taxon>Bacillati</taxon>
        <taxon>Bacillota</taxon>
        <taxon>Clostridia</taxon>
        <taxon>Lachnospirales</taxon>
        <taxon>Lachnospiraceae</taxon>
        <taxon>Hungatella</taxon>
    </lineage>
</organism>
<dbReference type="InterPro" id="IPR000489">
    <property type="entry name" value="Pterin-binding_dom"/>
</dbReference>
<dbReference type="EMBL" id="QVIA01000023">
    <property type="protein sequence ID" value="RGC27758.1"/>
    <property type="molecule type" value="Genomic_DNA"/>
</dbReference>
<evidence type="ECO:0000256" key="12">
    <source>
        <dbReference type="ARBA" id="ARBA00053449"/>
    </source>
</evidence>
<gene>
    <name evidence="15" type="primary">folP</name>
    <name evidence="15" type="ORF">DWX41_17865</name>
</gene>
<evidence type="ECO:0000256" key="3">
    <source>
        <dbReference type="ARBA" id="ARBA00004763"/>
    </source>
</evidence>
<sequence length="274" mass="30337">MKIGSREFDTEHHTYIMGILNVTPDSFSDGGMYNDLDKALLHAQELVRDGADILDVGGESTRPGHIQITEDEETERVVPVIERLKQEFDTPISIDTYKSSVAKAAVQAGAALVNDIWGLKYDAGMADVIAESQTACCLMHNREKAEYVNFLPEVLMDLQESVDIARKAGIAKDKIILDPGVGFGKTYEMNLEIIKELNRLKFLEYPILLGTSRKSVIGLTLDLPASQREEGTLVTTVLGILRGCSFVRVHDVKGNKRAIQMTEAIMREHDCKGV</sequence>
<dbReference type="InterPro" id="IPR011005">
    <property type="entry name" value="Dihydropteroate_synth-like_sf"/>
</dbReference>
<keyword evidence="8 13" id="KW-0479">Metal-binding</keyword>
<comment type="similarity">
    <text evidence="4 13">Belongs to the DHPS family.</text>
</comment>
<dbReference type="InterPro" id="IPR006390">
    <property type="entry name" value="DHP_synth_dom"/>
</dbReference>
<dbReference type="GO" id="GO:0046872">
    <property type="term" value="F:metal ion binding"/>
    <property type="evidence" value="ECO:0007669"/>
    <property type="project" value="UniProtKB-KW"/>
</dbReference>
<dbReference type="Proteomes" id="UP000261111">
    <property type="component" value="Unassembled WGS sequence"/>
</dbReference>